<dbReference type="AlphaFoldDB" id="A0ABD2JFF6"/>
<feature type="region of interest" description="Disordered" evidence="1">
    <location>
        <begin position="202"/>
        <end position="255"/>
    </location>
</feature>
<evidence type="ECO:0000313" key="2">
    <source>
        <dbReference type="EMBL" id="KAL3089307.1"/>
    </source>
</evidence>
<organism evidence="2 3">
    <name type="scientific">Heterodera schachtii</name>
    <name type="common">Sugarbeet cyst nematode worm</name>
    <name type="synonym">Tylenchus schachtii</name>
    <dbReference type="NCBI Taxonomy" id="97005"/>
    <lineage>
        <taxon>Eukaryota</taxon>
        <taxon>Metazoa</taxon>
        <taxon>Ecdysozoa</taxon>
        <taxon>Nematoda</taxon>
        <taxon>Chromadorea</taxon>
        <taxon>Rhabditida</taxon>
        <taxon>Tylenchina</taxon>
        <taxon>Tylenchomorpha</taxon>
        <taxon>Tylenchoidea</taxon>
        <taxon>Heteroderidae</taxon>
        <taxon>Heteroderinae</taxon>
        <taxon>Heterodera</taxon>
    </lineage>
</organism>
<name>A0ABD2JFF6_HETSC</name>
<dbReference type="EMBL" id="JBICCN010000145">
    <property type="protein sequence ID" value="KAL3089307.1"/>
    <property type="molecule type" value="Genomic_DNA"/>
</dbReference>
<protein>
    <submittedName>
        <fullName evidence="2">Uncharacterized protein</fullName>
    </submittedName>
</protein>
<sequence>MAHPLYELAFNPSKIRGTKKGEEGIKEFKHDPKLQHEVNEFLLVDAALDREARDICMKVAFKVPLRNWAAVAQGMDDEDIQKYFTTPMQKFHGLAISFDPGAQCTFSASADFPHVEQKSKSGIFRHIRHGLKLLFEPYEAKKFGTHQKELDARIVKCKGQLLKAMDLQERRQAIECIKGALFLKMFMEAVKENAEEQMKRLNANVGKTKKALIKAKNTHEKLHRRHRRSDSKKGDDEDDDGDENDGDGSFDEEESDLDENGEFVCESHQHLSKQHKNHKQAKAELSLFKKSLKRTKSLREFLFRLTKSMRAFSSKKPMETFEDLYKEILNNDKYAKNKFFMAKLKKIEEEVMAKNGGAKMPASKFLNEYHEKQALVLFAAGPGQDFLRNMIHLSRWMTAAEVRECAGHFTWIRGFSAEEKGDEEVSESGENVGIAVNGDGTRNPSAGGDDDDAVEDDGDEDDGEGEE</sequence>
<evidence type="ECO:0000256" key="1">
    <source>
        <dbReference type="SAM" id="MobiDB-lite"/>
    </source>
</evidence>
<feature type="compositionally biased region" description="Acidic residues" evidence="1">
    <location>
        <begin position="448"/>
        <end position="467"/>
    </location>
</feature>
<keyword evidence="3" id="KW-1185">Reference proteome</keyword>
<proteinExistence type="predicted"/>
<feature type="region of interest" description="Disordered" evidence="1">
    <location>
        <begin position="420"/>
        <end position="467"/>
    </location>
</feature>
<gene>
    <name evidence="2" type="ORF">niasHS_007029</name>
</gene>
<accession>A0ABD2JFF6</accession>
<reference evidence="2 3" key="1">
    <citation type="submission" date="2024-10" db="EMBL/GenBank/DDBJ databases">
        <authorList>
            <person name="Kim D."/>
        </authorList>
    </citation>
    <scope>NUCLEOTIDE SEQUENCE [LARGE SCALE GENOMIC DNA]</scope>
    <source>
        <strain evidence="2">Taebaek</strain>
    </source>
</reference>
<comment type="caution">
    <text evidence="2">The sequence shown here is derived from an EMBL/GenBank/DDBJ whole genome shotgun (WGS) entry which is preliminary data.</text>
</comment>
<evidence type="ECO:0000313" key="3">
    <source>
        <dbReference type="Proteomes" id="UP001620645"/>
    </source>
</evidence>
<feature type="compositionally biased region" description="Acidic residues" evidence="1">
    <location>
        <begin position="236"/>
        <end position="255"/>
    </location>
</feature>
<feature type="compositionally biased region" description="Basic residues" evidence="1">
    <location>
        <begin position="221"/>
        <end position="230"/>
    </location>
</feature>
<dbReference type="Proteomes" id="UP001620645">
    <property type="component" value="Unassembled WGS sequence"/>
</dbReference>